<accession>D3S1U2</accession>
<dbReference type="KEGG" id="fpl:Ferp_0214"/>
<feature type="transmembrane region" description="Helical" evidence="1">
    <location>
        <begin position="37"/>
        <end position="56"/>
    </location>
</feature>
<dbReference type="Proteomes" id="UP000002613">
    <property type="component" value="Chromosome"/>
</dbReference>
<feature type="transmembrane region" description="Helical" evidence="1">
    <location>
        <begin position="110"/>
        <end position="132"/>
    </location>
</feature>
<evidence type="ECO:0000313" key="2">
    <source>
        <dbReference type="EMBL" id="ADC64399.1"/>
    </source>
</evidence>
<reference evidence="2 3" key="2">
    <citation type="journal article" date="2011" name="Stand. Genomic Sci.">
        <title>Complete genome sequence of Ferroglobus placidus AEDII12DO.</title>
        <authorList>
            <person name="Anderson I."/>
            <person name="Risso C."/>
            <person name="Holmes D."/>
            <person name="Lucas S."/>
            <person name="Copeland A."/>
            <person name="Lapidus A."/>
            <person name="Cheng J.F."/>
            <person name="Bruce D."/>
            <person name="Goodwin L."/>
            <person name="Pitluck S."/>
            <person name="Saunders E."/>
            <person name="Brettin T."/>
            <person name="Detter J.C."/>
            <person name="Han C."/>
            <person name="Tapia R."/>
            <person name="Larimer F."/>
            <person name="Land M."/>
            <person name="Hauser L."/>
            <person name="Woyke T."/>
            <person name="Lovley D."/>
            <person name="Kyrpides N."/>
            <person name="Ivanova N."/>
        </authorList>
    </citation>
    <scope>NUCLEOTIDE SEQUENCE [LARGE SCALE GENOMIC DNA]</scope>
    <source>
        <strain evidence="3">DSM 10642 / AEDII12DO</strain>
    </source>
</reference>
<keyword evidence="1" id="KW-0472">Membrane</keyword>
<dbReference type="HOGENOM" id="CLU_099320_0_1_2"/>
<evidence type="ECO:0000313" key="3">
    <source>
        <dbReference type="Proteomes" id="UP000002613"/>
    </source>
</evidence>
<keyword evidence="3" id="KW-1185">Reference proteome</keyword>
<sequence>MIRFTLALLFVLTTLASYNFAIENPDSAKEVVDSLFSQFNFVIELPHYLVFLVIFLNNSIKAFLAIILGVLLIPPIFFVLTNGFILGIVVGVKGAELGLIKTLMMILPHGIIEIPAMIVSAAYGTEVGIAVLKKIRNEEINLSRVFHEKIEKFWKRLLPAFLVAALIETYVTPVVANLF</sequence>
<feature type="transmembrane region" description="Helical" evidence="1">
    <location>
        <begin position="153"/>
        <end position="176"/>
    </location>
</feature>
<keyword evidence="1" id="KW-1133">Transmembrane helix</keyword>
<proteinExistence type="predicted"/>
<name>D3S1U2_FERPA</name>
<keyword evidence="1" id="KW-0812">Transmembrane</keyword>
<dbReference type="eggNOG" id="arCOG01994">
    <property type="taxonomic scope" value="Archaea"/>
</dbReference>
<reference evidence="3" key="1">
    <citation type="submission" date="2010-02" db="EMBL/GenBank/DDBJ databases">
        <title>Complete sequence of Ferroglobus placidus DSM 10642.</title>
        <authorList>
            <consortium name="US DOE Joint Genome Institute"/>
            <person name="Lucas S."/>
            <person name="Copeland A."/>
            <person name="Lapidus A."/>
            <person name="Cheng J.-F."/>
            <person name="Bruce D."/>
            <person name="Goodwin L."/>
            <person name="Pitluck S."/>
            <person name="Saunders E."/>
            <person name="Brettin T."/>
            <person name="Detter J.C."/>
            <person name="Han C."/>
            <person name="Tapia R."/>
            <person name="Larimer F."/>
            <person name="Land M."/>
            <person name="Hauser L."/>
            <person name="Kyrpides N."/>
            <person name="Ivanova N."/>
            <person name="Holmes D."/>
            <person name="Lovley D."/>
            <person name="Kyrpides N."/>
            <person name="Anderson I.J."/>
            <person name="Woyke T."/>
        </authorList>
    </citation>
    <scope>NUCLEOTIDE SEQUENCE [LARGE SCALE GENOMIC DNA]</scope>
    <source>
        <strain evidence="3">DSM 10642 / AEDII12DO</strain>
    </source>
</reference>
<dbReference type="Pfam" id="PF01944">
    <property type="entry name" value="SpoIIM"/>
    <property type="match status" value="1"/>
</dbReference>
<dbReference type="EMBL" id="CP001899">
    <property type="protein sequence ID" value="ADC64399.1"/>
    <property type="molecule type" value="Genomic_DNA"/>
</dbReference>
<feature type="transmembrane region" description="Helical" evidence="1">
    <location>
        <begin position="63"/>
        <end position="90"/>
    </location>
</feature>
<dbReference type="PaxDb" id="589924-Ferp_0214"/>
<gene>
    <name evidence="2" type="ordered locus">Ferp_0214</name>
</gene>
<dbReference type="InterPro" id="IPR002798">
    <property type="entry name" value="SpoIIM-like"/>
</dbReference>
<dbReference type="STRING" id="589924.Ferp_0214"/>
<organism evidence="2 3">
    <name type="scientific">Ferroglobus placidus (strain DSM 10642 / AEDII12DO)</name>
    <dbReference type="NCBI Taxonomy" id="589924"/>
    <lineage>
        <taxon>Archaea</taxon>
        <taxon>Methanobacteriati</taxon>
        <taxon>Methanobacteriota</taxon>
        <taxon>Archaeoglobi</taxon>
        <taxon>Archaeoglobales</taxon>
        <taxon>Archaeoglobaceae</taxon>
        <taxon>Ferroglobus</taxon>
    </lineage>
</organism>
<dbReference type="GeneID" id="8777708"/>
<dbReference type="AlphaFoldDB" id="D3S1U2"/>
<dbReference type="PANTHER" id="PTHR35337:SF1">
    <property type="entry name" value="SLR1478 PROTEIN"/>
    <property type="match status" value="1"/>
</dbReference>
<dbReference type="PANTHER" id="PTHR35337">
    <property type="entry name" value="SLR1478 PROTEIN"/>
    <property type="match status" value="1"/>
</dbReference>
<dbReference type="RefSeq" id="WP_012964746.1">
    <property type="nucleotide sequence ID" value="NC_013849.1"/>
</dbReference>
<evidence type="ECO:0000256" key="1">
    <source>
        <dbReference type="SAM" id="Phobius"/>
    </source>
</evidence>
<evidence type="ECO:0008006" key="4">
    <source>
        <dbReference type="Google" id="ProtNLM"/>
    </source>
</evidence>
<dbReference type="OrthoDB" id="86288at2157"/>
<protein>
    <recommendedName>
        <fullName evidence="4">Stage II sporulation protein M</fullName>
    </recommendedName>
</protein>